<reference evidence="4 5" key="1">
    <citation type="submission" date="2024-01" db="EMBL/GenBank/DDBJ databases">
        <title>The complete chloroplast genome sequence of Lithospermum erythrorhizon: insights into the phylogenetic relationship among Boraginaceae species and the maternal lineages of purple gromwells.</title>
        <authorList>
            <person name="Okada T."/>
            <person name="Watanabe K."/>
        </authorList>
    </citation>
    <scope>NUCLEOTIDE SEQUENCE [LARGE SCALE GENOMIC DNA]</scope>
</reference>
<feature type="region of interest" description="Disordered" evidence="1">
    <location>
        <begin position="424"/>
        <end position="449"/>
    </location>
</feature>
<evidence type="ECO:0008006" key="6">
    <source>
        <dbReference type="Google" id="ProtNLM"/>
    </source>
</evidence>
<dbReference type="PANTHER" id="PTHR31105">
    <property type="entry name" value="EXTRA-LARGE G-PROTEIN-LIKE"/>
    <property type="match status" value="1"/>
</dbReference>
<protein>
    <recommendedName>
        <fullName evidence="6">Zinc-ribbon domain-containing protein</fullName>
    </recommendedName>
</protein>
<feature type="compositionally biased region" description="Basic and acidic residues" evidence="1">
    <location>
        <begin position="347"/>
        <end position="356"/>
    </location>
</feature>
<dbReference type="EMBL" id="BAABME010002811">
    <property type="protein sequence ID" value="GAA0156217.1"/>
    <property type="molecule type" value="Genomic_DNA"/>
</dbReference>
<proteinExistence type="predicted"/>
<dbReference type="GO" id="GO:1900150">
    <property type="term" value="P:regulation of defense response to fungus"/>
    <property type="evidence" value="ECO:0007669"/>
    <property type="project" value="InterPro"/>
</dbReference>
<dbReference type="InterPro" id="IPR055126">
    <property type="entry name" value="EDR4-like_N"/>
</dbReference>
<accession>A0AAV3PWK5</accession>
<feature type="compositionally biased region" description="Basic and acidic residues" evidence="1">
    <location>
        <begin position="70"/>
        <end position="93"/>
    </location>
</feature>
<dbReference type="InterPro" id="IPR021480">
    <property type="entry name" value="Zinc_ribbon_12"/>
</dbReference>
<gene>
    <name evidence="4" type="ORF">LIER_13759</name>
</gene>
<feature type="domain" description="Probable zinc-ribbon" evidence="2">
    <location>
        <begin position="844"/>
        <end position="887"/>
    </location>
</feature>
<feature type="region of interest" description="Disordered" evidence="1">
    <location>
        <begin position="899"/>
        <end position="975"/>
    </location>
</feature>
<feature type="domain" description="Enhanced disease resistance 4-like N-terminal" evidence="3">
    <location>
        <begin position="5"/>
        <end position="37"/>
    </location>
</feature>
<name>A0AAV3PWK5_LITER</name>
<feature type="compositionally biased region" description="Polar residues" evidence="1">
    <location>
        <begin position="909"/>
        <end position="927"/>
    </location>
</feature>
<feature type="compositionally biased region" description="Basic and acidic residues" evidence="1">
    <location>
        <begin position="117"/>
        <end position="148"/>
    </location>
</feature>
<evidence type="ECO:0000259" key="3">
    <source>
        <dbReference type="Pfam" id="PF22910"/>
    </source>
</evidence>
<evidence type="ECO:0000313" key="4">
    <source>
        <dbReference type="EMBL" id="GAA0156217.1"/>
    </source>
</evidence>
<evidence type="ECO:0000313" key="5">
    <source>
        <dbReference type="Proteomes" id="UP001454036"/>
    </source>
</evidence>
<dbReference type="AlphaFoldDB" id="A0AAV3PWK5"/>
<feature type="compositionally biased region" description="Low complexity" evidence="1">
    <location>
        <begin position="949"/>
        <end position="962"/>
    </location>
</feature>
<feature type="region of interest" description="Disordered" evidence="1">
    <location>
        <begin position="486"/>
        <end position="551"/>
    </location>
</feature>
<comment type="caution">
    <text evidence="4">The sequence shown here is derived from an EMBL/GenBank/DDBJ whole genome shotgun (WGS) entry which is preliminary data.</text>
</comment>
<organism evidence="4 5">
    <name type="scientific">Lithospermum erythrorhizon</name>
    <name type="common">Purple gromwell</name>
    <name type="synonym">Lithospermum officinale var. erythrorhizon</name>
    <dbReference type="NCBI Taxonomy" id="34254"/>
    <lineage>
        <taxon>Eukaryota</taxon>
        <taxon>Viridiplantae</taxon>
        <taxon>Streptophyta</taxon>
        <taxon>Embryophyta</taxon>
        <taxon>Tracheophyta</taxon>
        <taxon>Spermatophyta</taxon>
        <taxon>Magnoliopsida</taxon>
        <taxon>eudicotyledons</taxon>
        <taxon>Gunneridae</taxon>
        <taxon>Pentapetalae</taxon>
        <taxon>asterids</taxon>
        <taxon>lamiids</taxon>
        <taxon>Boraginales</taxon>
        <taxon>Boraginaceae</taxon>
        <taxon>Boraginoideae</taxon>
        <taxon>Lithospermeae</taxon>
        <taxon>Lithospermum</taxon>
    </lineage>
</organism>
<feature type="compositionally biased region" description="Basic and acidic residues" evidence="1">
    <location>
        <begin position="364"/>
        <end position="376"/>
    </location>
</feature>
<feature type="compositionally biased region" description="Basic and acidic residues" evidence="1">
    <location>
        <begin position="508"/>
        <end position="522"/>
    </location>
</feature>
<evidence type="ECO:0000256" key="1">
    <source>
        <dbReference type="SAM" id="MobiDB-lite"/>
    </source>
</evidence>
<dbReference type="Pfam" id="PF22910">
    <property type="entry name" value="EDR4-like_1st"/>
    <property type="match status" value="1"/>
</dbReference>
<feature type="region of interest" description="Disordered" evidence="1">
    <location>
        <begin position="1049"/>
        <end position="1068"/>
    </location>
</feature>
<feature type="compositionally biased region" description="Basic and acidic residues" evidence="1">
    <location>
        <begin position="315"/>
        <end position="338"/>
    </location>
</feature>
<keyword evidence="5" id="KW-1185">Reference proteome</keyword>
<dbReference type="Proteomes" id="UP001454036">
    <property type="component" value="Unassembled WGS sequence"/>
</dbReference>
<dbReference type="PANTHER" id="PTHR31105:SF38">
    <property type="entry name" value="PROTEIN ENHANCED DISEASE RESISTANCE 4"/>
    <property type="match status" value="1"/>
</dbReference>
<dbReference type="InterPro" id="IPR040244">
    <property type="entry name" value="EDR4-like"/>
</dbReference>
<feature type="compositionally biased region" description="Low complexity" evidence="1">
    <location>
        <begin position="55"/>
        <end position="69"/>
    </location>
</feature>
<sequence length="1068" mass="121208">MNSEFRLVKCPKCLKILAELPNIPVYKCGGCGAILQAKKKKNDIKQNELKVQETGPSEPNSASSSSSPGGDHHHFEEFSPGSDTREEQFERGSHKSVKPSDTNSSNDDSHSTQLNLQDDKLSPEKNESAVQGERERLLDQDAGQRESESLNNSNQKLHDRISDVLSDSCDSYYENEDSSTEISISEKKYEEGHSPKLNVVTSVNEIEDSNGVLEEEEDKCSGEPKSLDQDKAHFLVSKNQMAVEKERETIGAYTTNEIEGSLGVLAKEERFSGERQSLDDPKTTCSRKCEPVKLVVAKEQENNGNEIGKYTNDIEDSKSELSQEEKHSSGRQSFDEPMTHFSVNEPLKLDEEKEPSSEDEEDIKVDIRYLSKENDKMGQNAFPNQVVEHSQRRETETETSSFSIKDFHKAEATLLVAKEYSVADENRSHLETPPVGPEKGKDLIPSQGPMSKSILFPPLSPDDEYLMEFRQVGQSLHHISSEEMLDTSPFDPRVPIGSMSKSPTKIYYDGDRSESSYDRDEGLSEQVSHSYSRKFKGTRTASTHRSHQKAGFRVKNKQNGKLQMHYERSDLLSKFKQPHIFTGAEQDGWHQESPEPRKHSHPFRNSMIAADSEPIARGSYMPRSTQLLHENGSPAISTDNVFLPNRAFHRSDIMLASDQEKNELLRMIYELKDKINHTHMPKQMLGENLHFRDVGEEIRTGGYYDGPTMGRNSHVDFKYSGHQRSQPQGVGWANQPRNPRLAFSGEASLCRNHIDCRCSDCYHQDLHYSRKLSSHCIHCQHEIHHRHEYENVYHSYSPSQQHYTSSEISHEIQADNKKQDHEVKMSYLREKHQAMKRHLRPFCGGAPIINCYRCSELLQLPADFILFRRRCHQLKCNSCNRVLKFSLLENSHLVPYVNKIRTPPPSGMDNYSNLVHGRTPTSTSHVNDPQAAGPVSFSDDFEPSLSRNGSSESGPSVPSSHSLLKNLPNGKQPSNQTFQAMNYRRMETFMEIYQDTNKNSRFNIEAAGPSSSTSRWVKPSSEIEELPATSGSPLHRLMGYDSPRQMLFAKSEDESDDGMGYYMDQKIR</sequence>
<feature type="region of interest" description="Disordered" evidence="1">
    <location>
        <begin position="300"/>
        <end position="402"/>
    </location>
</feature>
<feature type="compositionally biased region" description="Basic residues" evidence="1">
    <location>
        <begin position="531"/>
        <end position="551"/>
    </location>
</feature>
<feature type="region of interest" description="Disordered" evidence="1">
    <location>
        <begin position="39"/>
        <end position="192"/>
    </location>
</feature>
<evidence type="ECO:0000259" key="2">
    <source>
        <dbReference type="Pfam" id="PF11331"/>
    </source>
</evidence>
<dbReference type="Pfam" id="PF11331">
    <property type="entry name" value="Zn_ribbon_12"/>
    <property type="match status" value="1"/>
</dbReference>